<organism evidence="2 3">
    <name type="scientific">Alteraurantiacibacter buctensis</name>
    <dbReference type="NCBI Taxonomy" id="1503981"/>
    <lineage>
        <taxon>Bacteria</taxon>
        <taxon>Pseudomonadati</taxon>
        <taxon>Pseudomonadota</taxon>
        <taxon>Alphaproteobacteria</taxon>
        <taxon>Sphingomonadales</taxon>
        <taxon>Erythrobacteraceae</taxon>
        <taxon>Alteraurantiacibacter</taxon>
    </lineage>
</organism>
<evidence type="ECO:0000313" key="3">
    <source>
        <dbReference type="Proteomes" id="UP000466966"/>
    </source>
</evidence>
<accession>A0A844YZN1</accession>
<dbReference type="EMBL" id="WTYV01000005">
    <property type="protein sequence ID" value="MXO72652.1"/>
    <property type="molecule type" value="Genomic_DNA"/>
</dbReference>
<sequence length="244" mass="26555">MNRCGLVLLFSFLLAGCNETQELTVPVEPRASESSATISTASAPQGPFAPRDDCAADPAAAAFTAELKQVVAARDADRLLALTDPQVMLDFGGGAGQAELRQRLGSSEYNLWDGLDRIMPLGCAIDRWGNLVLPWHFAQETRLDPFESFIVIGTDVPVRSRPASDAPIVARVSWDEVEMAYGDDPTPSDASGNHWTEIWLQEVEGRDRVGGFIRTDQLRSPIDYRLLADKKSGAYLISVFVAGD</sequence>
<gene>
    <name evidence="2" type="ORF">GRI99_13550</name>
</gene>
<proteinExistence type="predicted"/>
<evidence type="ECO:0000313" key="2">
    <source>
        <dbReference type="EMBL" id="MXO72652.1"/>
    </source>
</evidence>
<protein>
    <submittedName>
        <fullName evidence="2">Uncharacterized protein</fullName>
    </submittedName>
</protein>
<evidence type="ECO:0000256" key="1">
    <source>
        <dbReference type="SAM" id="MobiDB-lite"/>
    </source>
</evidence>
<dbReference type="Proteomes" id="UP000466966">
    <property type="component" value="Unassembled WGS sequence"/>
</dbReference>
<name>A0A844YZN1_9SPHN</name>
<reference evidence="2 3" key="1">
    <citation type="submission" date="2019-12" db="EMBL/GenBank/DDBJ databases">
        <title>Genomic-based taxomic classification of the family Erythrobacteraceae.</title>
        <authorList>
            <person name="Xu L."/>
        </authorList>
    </citation>
    <scope>NUCLEOTIDE SEQUENCE [LARGE SCALE GENOMIC DNA]</scope>
    <source>
        <strain evidence="2 3">M0322</strain>
    </source>
</reference>
<keyword evidence="3" id="KW-1185">Reference proteome</keyword>
<feature type="compositionally biased region" description="Low complexity" evidence="1">
    <location>
        <begin position="32"/>
        <end position="43"/>
    </location>
</feature>
<dbReference type="AlphaFoldDB" id="A0A844YZN1"/>
<feature type="region of interest" description="Disordered" evidence="1">
    <location>
        <begin position="29"/>
        <end position="50"/>
    </location>
</feature>
<dbReference type="PROSITE" id="PS51257">
    <property type="entry name" value="PROKAR_LIPOPROTEIN"/>
    <property type="match status" value="1"/>
</dbReference>
<dbReference type="OrthoDB" id="7550365at2"/>
<dbReference type="RefSeq" id="WP_160772565.1">
    <property type="nucleotide sequence ID" value="NZ_WTYV01000005.1"/>
</dbReference>
<comment type="caution">
    <text evidence="2">The sequence shown here is derived from an EMBL/GenBank/DDBJ whole genome shotgun (WGS) entry which is preliminary data.</text>
</comment>